<gene>
    <name evidence="2" type="ORF">GCM10010121_083780</name>
</gene>
<sequence>MAGSTGRGGAAGDNAAMESFFSLLKKNVLDRRSWATRQELRIAVVTSRGPTHRRRRQASLGRPTPVEFGTVMTVPAHRAARLNLSPNPAADALVEWYPACDDSSTPCAVTELGDQVALVQAVVGDPAHGDLGEPNGFRYFRPAPCAQQ</sequence>
<comment type="caution">
    <text evidence="2">The sequence shown here is derived from an EMBL/GenBank/DDBJ whole genome shotgun (WGS) entry which is preliminary data.</text>
</comment>
<name>A0A917P3X2_9ACTN</name>
<dbReference type="EMBL" id="BMQA01000064">
    <property type="protein sequence ID" value="GGJ60410.1"/>
    <property type="molecule type" value="Genomic_DNA"/>
</dbReference>
<organism evidence="2 3">
    <name type="scientific">Streptomyces brasiliensis</name>
    <dbReference type="NCBI Taxonomy" id="1954"/>
    <lineage>
        <taxon>Bacteria</taxon>
        <taxon>Bacillati</taxon>
        <taxon>Actinomycetota</taxon>
        <taxon>Actinomycetes</taxon>
        <taxon>Kitasatosporales</taxon>
        <taxon>Streptomycetaceae</taxon>
        <taxon>Streptomyces</taxon>
    </lineage>
</organism>
<evidence type="ECO:0000313" key="2">
    <source>
        <dbReference type="EMBL" id="GGJ60410.1"/>
    </source>
</evidence>
<evidence type="ECO:0000256" key="1">
    <source>
        <dbReference type="SAM" id="MobiDB-lite"/>
    </source>
</evidence>
<dbReference type="AlphaFoldDB" id="A0A917P3X2"/>
<reference evidence="2" key="2">
    <citation type="submission" date="2020-09" db="EMBL/GenBank/DDBJ databases">
        <authorList>
            <person name="Sun Q."/>
            <person name="Ohkuma M."/>
        </authorList>
    </citation>
    <scope>NUCLEOTIDE SEQUENCE</scope>
    <source>
        <strain evidence="2">JCM 3086</strain>
    </source>
</reference>
<feature type="region of interest" description="Disordered" evidence="1">
    <location>
        <begin position="47"/>
        <end position="66"/>
    </location>
</feature>
<evidence type="ECO:0000313" key="3">
    <source>
        <dbReference type="Proteomes" id="UP000657574"/>
    </source>
</evidence>
<dbReference type="Proteomes" id="UP000657574">
    <property type="component" value="Unassembled WGS sequence"/>
</dbReference>
<reference evidence="2" key="1">
    <citation type="journal article" date="2014" name="Int. J. Syst. Evol. Microbiol.">
        <title>Complete genome sequence of Corynebacterium casei LMG S-19264T (=DSM 44701T), isolated from a smear-ripened cheese.</title>
        <authorList>
            <consortium name="US DOE Joint Genome Institute (JGI-PGF)"/>
            <person name="Walter F."/>
            <person name="Albersmeier A."/>
            <person name="Kalinowski J."/>
            <person name="Ruckert C."/>
        </authorList>
    </citation>
    <scope>NUCLEOTIDE SEQUENCE</scope>
    <source>
        <strain evidence="2">JCM 3086</strain>
    </source>
</reference>
<evidence type="ECO:0008006" key="4">
    <source>
        <dbReference type="Google" id="ProtNLM"/>
    </source>
</evidence>
<protein>
    <recommendedName>
        <fullName evidence="4">Integrase catalytic domain-containing protein</fullName>
    </recommendedName>
</protein>
<keyword evidence="3" id="KW-1185">Reference proteome</keyword>
<accession>A0A917P3X2</accession>
<proteinExistence type="predicted"/>